<name>A0A4U8UH05_9HELI</name>
<feature type="transmembrane region" description="Helical" evidence="1">
    <location>
        <begin position="186"/>
        <end position="208"/>
    </location>
</feature>
<feature type="transmembrane region" description="Helical" evidence="1">
    <location>
        <begin position="78"/>
        <end position="110"/>
    </location>
</feature>
<keyword evidence="1" id="KW-0812">Transmembrane</keyword>
<feature type="transmembrane region" description="Helical" evidence="1">
    <location>
        <begin position="271"/>
        <end position="291"/>
    </location>
</feature>
<feature type="transmembrane region" description="Helical" evidence="1">
    <location>
        <begin position="7"/>
        <end position="28"/>
    </location>
</feature>
<feature type="transmembrane region" description="Helical" evidence="1">
    <location>
        <begin position="215"/>
        <end position="232"/>
    </location>
</feature>
<evidence type="ECO:0000313" key="2">
    <source>
        <dbReference type="EMBL" id="TLE16236.1"/>
    </source>
</evidence>
<evidence type="ECO:0000256" key="1">
    <source>
        <dbReference type="SAM" id="Phobius"/>
    </source>
</evidence>
<dbReference type="Proteomes" id="UP000029920">
    <property type="component" value="Unassembled WGS sequence"/>
</dbReference>
<sequence>MEEKKVYLYLGILLFLDALLIFSLSNILSIETYKIETFGYMGFNEFTFRSIFLFLHFCNALLLFVFSKDFLKRPSDALFCTLLFLLLPGVNLDIIMFLKGQVIIFFPLLLCLLQQKNQKIPYWLLAIMAILDKSFSLVFLALIFYGISKKDTFLILSSLGFFALNMYLFGLNIGGYPRGYFIDTSAYLLFLFSPLVFLYFLYVLYRFINTQNKPLIWYISITTLCFILLLSLRQKVDIPSFTPLLIVSLPLMTKLYFCGLRVRLPQFRMRYKAPFIITFIVLLAFTFGLFFSKPLMLLRDTILFASQSYETPL</sequence>
<organism evidence="2 3">
    <name type="scientific">Helicobacter apodemus</name>
    <dbReference type="NCBI Taxonomy" id="135569"/>
    <lineage>
        <taxon>Bacteria</taxon>
        <taxon>Pseudomonadati</taxon>
        <taxon>Campylobacterota</taxon>
        <taxon>Epsilonproteobacteria</taxon>
        <taxon>Campylobacterales</taxon>
        <taxon>Helicobacteraceae</taxon>
        <taxon>Helicobacter</taxon>
    </lineage>
</organism>
<dbReference type="RefSeq" id="WP_052087395.1">
    <property type="nucleotide sequence ID" value="NZ_JRPC02000008.1"/>
</dbReference>
<comment type="caution">
    <text evidence="2">The sequence shown here is derived from an EMBL/GenBank/DDBJ whole genome shotgun (WGS) entry which is preliminary data.</text>
</comment>
<feature type="transmembrane region" description="Helical" evidence="1">
    <location>
        <begin position="48"/>
        <end position="66"/>
    </location>
</feature>
<evidence type="ECO:0008006" key="4">
    <source>
        <dbReference type="Google" id="ProtNLM"/>
    </source>
</evidence>
<proteinExistence type="predicted"/>
<reference evidence="2 3" key="1">
    <citation type="journal article" date="2014" name="Genome Announc.">
        <title>Draft genome sequences of eight enterohepatic helicobacter species isolated from both laboratory and wild rodents.</title>
        <authorList>
            <person name="Sheh A."/>
            <person name="Shen Z."/>
            <person name="Fox J.G."/>
        </authorList>
    </citation>
    <scope>NUCLEOTIDE SEQUENCE [LARGE SCALE GENOMIC DNA]</scope>
    <source>
        <strain evidence="2 3">MIT-03-7007</strain>
    </source>
</reference>
<evidence type="ECO:0000313" key="3">
    <source>
        <dbReference type="Proteomes" id="UP000029920"/>
    </source>
</evidence>
<dbReference type="AlphaFoldDB" id="A0A4U8UH05"/>
<accession>A0A4U8UH05</accession>
<protein>
    <recommendedName>
        <fullName evidence="4">Glycosyltransferase RgtA/B/C/D-like domain-containing protein</fullName>
    </recommendedName>
</protein>
<dbReference type="EMBL" id="JRPC02000008">
    <property type="protein sequence ID" value="TLE16236.1"/>
    <property type="molecule type" value="Genomic_DNA"/>
</dbReference>
<gene>
    <name evidence="2" type="ORF">LS72_004000</name>
</gene>
<keyword evidence="1" id="KW-1133">Transmembrane helix</keyword>
<feature type="transmembrane region" description="Helical" evidence="1">
    <location>
        <begin position="122"/>
        <end position="146"/>
    </location>
</feature>
<feature type="transmembrane region" description="Helical" evidence="1">
    <location>
        <begin position="153"/>
        <end position="174"/>
    </location>
</feature>
<keyword evidence="3" id="KW-1185">Reference proteome</keyword>
<feature type="transmembrane region" description="Helical" evidence="1">
    <location>
        <begin position="238"/>
        <end position="259"/>
    </location>
</feature>
<keyword evidence="1" id="KW-0472">Membrane</keyword>